<gene>
    <name evidence="2" type="ORF">CVV64_17010</name>
</gene>
<dbReference type="AlphaFoldDB" id="A0A2N1PKF8"/>
<dbReference type="PROSITE" id="PS50005">
    <property type="entry name" value="TPR"/>
    <property type="match status" value="1"/>
</dbReference>
<reference evidence="2 3" key="1">
    <citation type="journal article" date="2017" name="ISME J.">
        <title>Potential for microbial H2 and metal transformations associated with novel bacteria and archaea in deep terrestrial subsurface sediments.</title>
        <authorList>
            <person name="Hernsdorf A.W."/>
            <person name="Amano Y."/>
            <person name="Miyakawa K."/>
            <person name="Ise K."/>
            <person name="Suzuki Y."/>
            <person name="Anantharaman K."/>
            <person name="Probst A."/>
            <person name="Burstein D."/>
            <person name="Thomas B.C."/>
            <person name="Banfield J.F."/>
        </authorList>
    </citation>
    <scope>NUCLEOTIDE SEQUENCE [LARGE SCALE GENOMIC DNA]</scope>
    <source>
        <strain evidence="2">HGW-Wallbacteria-1</strain>
    </source>
</reference>
<evidence type="ECO:0000313" key="3">
    <source>
        <dbReference type="Proteomes" id="UP000233256"/>
    </source>
</evidence>
<organism evidence="2 3">
    <name type="scientific">Candidatus Wallbacteria bacterium HGW-Wallbacteria-1</name>
    <dbReference type="NCBI Taxonomy" id="2013854"/>
    <lineage>
        <taxon>Bacteria</taxon>
        <taxon>Candidatus Walliibacteriota</taxon>
    </lineage>
</organism>
<keyword evidence="1" id="KW-0802">TPR repeat</keyword>
<accession>A0A2N1PKF8</accession>
<feature type="repeat" description="TPR" evidence="1">
    <location>
        <begin position="176"/>
        <end position="209"/>
    </location>
</feature>
<dbReference type="SUPFAM" id="SSF48452">
    <property type="entry name" value="TPR-like"/>
    <property type="match status" value="1"/>
</dbReference>
<evidence type="ECO:0000313" key="2">
    <source>
        <dbReference type="EMBL" id="PKK88843.1"/>
    </source>
</evidence>
<dbReference type="InterPro" id="IPR011990">
    <property type="entry name" value="TPR-like_helical_dom_sf"/>
</dbReference>
<dbReference type="Pfam" id="PF13181">
    <property type="entry name" value="TPR_8"/>
    <property type="match status" value="1"/>
</dbReference>
<dbReference type="SMART" id="SM00028">
    <property type="entry name" value="TPR"/>
    <property type="match status" value="2"/>
</dbReference>
<sequence>MNSMNSRSMKIRVLIIVFLIVLCTVAGFRILVIDQLGDYYDARVNFDKAYREMDKAFSNNGSEVISKAMATIRVCFEKITWIVAHHPNEGLLSNFFKKVMSNDLLGMQGAGVMIDEFVKNYPGSPAVPWIDYLRGERKVATGDYKDAIAYFERALSAQKEIPYLQTLIMKESSLPATVNYQMGFCRLAMGETSEAETLFRSAIGLIPDSDYSVAFKIRIMGRLAEICIVQGKDDEARKIVEEINSYHSDPDKLNNLVSKLKNSEPEVFKTGFIELCKLITIRLEKALSTSAENRDSRQIINHTWRLTESSDSIIPLRPLTDEVK</sequence>
<dbReference type="EMBL" id="PGXC01000033">
    <property type="protein sequence ID" value="PKK88843.1"/>
    <property type="molecule type" value="Genomic_DNA"/>
</dbReference>
<name>A0A2N1PKF8_9BACT</name>
<dbReference type="Gene3D" id="1.25.40.10">
    <property type="entry name" value="Tetratricopeptide repeat domain"/>
    <property type="match status" value="1"/>
</dbReference>
<comment type="caution">
    <text evidence="2">The sequence shown here is derived from an EMBL/GenBank/DDBJ whole genome shotgun (WGS) entry which is preliminary data.</text>
</comment>
<dbReference type="InterPro" id="IPR019734">
    <property type="entry name" value="TPR_rpt"/>
</dbReference>
<protein>
    <recommendedName>
        <fullName evidence="4">Tetratricopeptide repeat protein</fullName>
    </recommendedName>
</protein>
<evidence type="ECO:0000256" key="1">
    <source>
        <dbReference type="PROSITE-ProRule" id="PRU00339"/>
    </source>
</evidence>
<proteinExistence type="predicted"/>
<dbReference type="Proteomes" id="UP000233256">
    <property type="component" value="Unassembled WGS sequence"/>
</dbReference>
<evidence type="ECO:0008006" key="4">
    <source>
        <dbReference type="Google" id="ProtNLM"/>
    </source>
</evidence>